<keyword evidence="2" id="KW-1185">Reference proteome</keyword>
<dbReference type="AlphaFoldDB" id="A0A2G5P7W4"/>
<dbReference type="EMBL" id="PDCN02000017">
    <property type="protein sequence ID" value="PIB74459.1"/>
    <property type="molecule type" value="Genomic_DNA"/>
</dbReference>
<dbReference type="Proteomes" id="UP000230551">
    <property type="component" value="Unassembled WGS sequence"/>
</dbReference>
<dbReference type="STRING" id="85968.GCA_900073015_02806"/>
<proteinExistence type="predicted"/>
<reference evidence="1 2" key="1">
    <citation type="journal article" date="2017" name="Infect. Genet. Evol.">
        <title>The new phylogeny of the genus Mycobacterium: The old and the news.</title>
        <authorList>
            <person name="Tortoli E."/>
            <person name="Fedrizzi T."/>
            <person name="Meehan C.J."/>
            <person name="Trovato A."/>
            <person name="Grottola A."/>
            <person name="Giacobazzi E."/>
            <person name="Serpini G.F."/>
            <person name="Tagliazucchi S."/>
            <person name="Fabio A."/>
            <person name="Bettua C."/>
            <person name="Bertorelli R."/>
            <person name="Frascaro F."/>
            <person name="De Sanctis V."/>
            <person name="Pecorari M."/>
            <person name="Jousson O."/>
            <person name="Segata N."/>
            <person name="Cirillo D.M."/>
        </authorList>
    </citation>
    <scope>NUCLEOTIDE SEQUENCE [LARGE SCALE GENOMIC DNA]</scope>
    <source>
        <strain evidence="1 2">CIP1034565</strain>
    </source>
</reference>
<accession>A0A2G5P7W4</accession>
<organism evidence="1 2">
    <name type="scientific">Mycolicibacterium brumae</name>
    <dbReference type="NCBI Taxonomy" id="85968"/>
    <lineage>
        <taxon>Bacteria</taxon>
        <taxon>Bacillati</taxon>
        <taxon>Actinomycetota</taxon>
        <taxon>Actinomycetes</taxon>
        <taxon>Mycobacteriales</taxon>
        <taxon>Mycobacteriaceae</taxon>
        <taxon>Mycolicibacterium</taxon>
    </lineage>
</organism>
<evidence type="ECO:0000313" key="2">
    <source>
        <dbReference type="Proteomes" id="UP000230551"/>
    </source>
</evidence>
<gene>
    <name evidence="1" type="ORF">CQY22_012920</name>
</gene>
<dbReference type="OrthoDB" id="4369514at2"/>
<dbReference type="Pfam" id="PF08310">
    <property type="entry name" value="LGFP"/>
    <property type="match status" value="2"/>
</dbReference>
<sequence>MDKYKAIPEVQREALGGPLGDLQENPDGGVFQQFNGGVIISSEEGTYVVWGKIRDKWNDLGGSQGDLGYPTSDEITNDAGQKESVFENGVITWSEGDAEAVATIEEVFIEEEVITEQE</sequence>
<evidence type="ECO:0000313" key="1">
    <source>
        <dbReference type="EMBL" id="PIB74459.1"/>
    </source>
</evidence>
<evidence type="ECO:0008006" key="3">
    <source>
        <dbReference type="Google" id="ProtNLM"/>
    </source>
</evidence>
<comment type="caution">
    <text evidence="1">The sequence shown here is derived from an EMBL/GenBank/DDBJ whole genome shotgun (WGS) entry which is preliminary data.</text>
</comment>
<name>A0A2G5P7W4_9MYCO</name>
<dbReference type="InterPro" id="IPR013207">
    <property type="entry name" value="LGFP"/>
</dbReference>
<protein>
    <recommendedName>
        <fullName evidence="3">Esterase</fullName>
    </recommendedName>
</protein>